<dbReference type="GO" id="GO:0035925">
    <property type="term" value="F:mRNA 3'-UTR AU-rich region binding"/>
    <property type="evidence" value="ECO:0007669"/>
    <property type="project" value="TreeGrafter"/>
</dbReference>
<dbReference type="SMART" id="SM00829">
    <property type="entry name" value="PKS_ER"/>
    <property type="match status" value="1"/>
</dbReference>
<dbReference type="GO" id="GO:0003960">
    <property type="term" value="F:quinone reductase (NADPH) activity"/>
    <property type="evidence" value="ECO:0007669"/>
    <property type="project" value="TreeGrafter"/>
</dbReference>
<dbReference type="InterPro" id="IPR036291">
    <property type="entry name" value="NAD(P)-bd_dom_sf"/>
</dbReference>
<dbReference type="SUPFAM" id="SSF51735">
    <property type="entry name" value="NAD(P)-binding Rossmann-fold domains"/>
    <property type="match status" value="1"/>
</dbReference>
<evidence type="ECO:0000259" key="3">
    <source>
        <dbReference type="SMART" id="SM00829"/>
    </source>
</evidence>
<dbReference type="EMBL" id="RJKE01000001">
    <property type="protein sequence ID" value="ROO90471.1"/>
    <property type="molecule type" value="Genomic_DNA"/>
</dbReference>
<dbReference type="AlphaFoldDB" id="A0A3N1DAA9"/>
<sequence length="319" mass="32027">MRAVVAEGPGGPGTLRVRRVPDPWPGPGQVRISVACANVAFLDTALRAGRPFGPRMAFPYVPGNGVGGVVDKVGAGVDPGWRGARVVSVTGGSGGYAEFALARDTDLHRVPGGLTMAEATALLGDGRTALGVHRSGKARAGETVVVTAAAGGVGGLLVQLAAASGTRVIALAGSEAKLAHAVALGAHAAVEYRGDGWAGRLRDLAPDGLDVVFDGVGASVTAELLPLTRAGGRYVRHGAAGGRLADLDENAVHGKEIVPLFAIGRTPEQLFPLVAEALALASAGRLLVTVGQTFPLAEAAAAHAAIEARATVGKTLLLP</sequence>
<dbReference type="Gene3D" id="3.40.50.720">
    <property type="entry name" value="NAD(P)-binding Rossmann-like Domain"/>
    <property type="match status" value="1"/>
</dbReference>
<dbReference type="SUPFAM" id="SSF50129">
    <property type="entry name" value="GroES-like"/>
    <property type="match status" value="1"/>
</dbReference>
<dbReference type="Gene3D" id="3.90.180.10">
    <property type="entry name" value="Medium-chain alcohol dehydrogenases, catalytic domain"/>
    <property type="match status" value="1"/>
</dbReference>
<evidence type="ECO:0000256" key="2">
    <source>
        <dbReference type="ARBA" id="ARBA00023002"/>
    </source>
</evidence>
<organism evidence="4 5">
    <name type="scientific">Actinocorallia herbida</name>
    <dbReference type="NCBI Taxonomy" id="58109"/>
    <lineage>
        <taxon>Bacteria</taxon>
        <taxon>Bacillati</taxon>
        <taxon>Actinomycetota</taxon>
        <taxon>Actinomycetes</taxon>
        <taxon>Streptosporangiales</taxon>
        <taxon>Thermomonosporaceae</taxon>
        <taxon>Actinocorallia</taxon>
    </lineage>
</organism>
<keyword evidence="5" id="KW-1185">Reference proteome</keyword>
<dbReference type="OrthoDB" id="9805663at2"/>
<dbReference type="InterPro" id="IPR013154">
    <property type="entry name" value="ADH-like_N"/>
</dbReference>
<feature type="domain" description="Enoyl reductase (ER)" evidence="3">
    <location>
        <begin position="10"/>
        <end position="317"/>
    </location>
</feature>
<dbReference type="InterPro" id="IPR020843">
    <property type="entry name" value="ER"/>
</dbReference>
<dbReference type="Proteomes" id="UP000272400">
    <property type="component" value="Unassembled WGS sequence"/>
</dbReference>
<dbReference type="InterPro" id="IPR011032">
    <property type="entry name" value="GroES-like_sf"/>
</dbReference>
<proteinExistence type="predicted"/>
<dbReference type="InterPro" id="IPR013149">
    <property type="entry name" value="ADH-like_C"/>
</dbReference>
<dbReference type="GO" id="GO:0005829">
    <property type="term" value="C:cytosol"/>
    <property type="evidence" value="ECO:0007669"/>
    <property type="project" value="TreeGrafter"/>
</dbReference>
<evidence type="ECO:0000313" key="4">
    <source>
        <dbReference type="EMBL" id="ROO90471.1"/>
    </source>
</evidence>
<name>A0A3N1DAA9_9ACTN</name>
<comment type="caution">
    <text evidence="4">The sequence shown here is derived from an EMBL/GenBank/DDBJ whole genome shotgun (WGS) entry which is preliminary data.</text>
</comment>
<dbReference type="PANTHER" id="PTHR48106:SF13">
    <property type="entry name" value="QUINONE OXIDOREDUCTASE-RELATED"/>
    <property type="match status" value="1"/>
</dbReference>
<gene>
    <name evidence="4" type="ORF">EDD29_8198</name>
</gene>
<evidence type="ECO:0000256" key="1">
    <source>
        <dbReference type="ARBA" id="ARBA00022857"/>
    </source>
</evidence>
<dbReference type="PANTHER" id="PTHR48106">
    <property type="entry name" value="QUINONE OXIDOREDUCTASE PIG3-RELATED"/>
    <property type="match status" value="1"/>
</dbReference>
<dbReference type="GO" id="GO:0070402">
    <property type="term" value="F:NADPH binding"/>
    <property type="evidence" value="ECO:0007669"/>
    <property type="project" value="TreeGrafter"/>
</dbReference>
<dbReference type="Pfam" id="PF08240">
    <property type="entry name" value="ADH_N"/>
    <property type="match status" value="1"/>
</dbReference>
<reference evidence="4 5" key="1">
    <citation type="submission" date="2018-11" db="EMBL/GenBank/DDBJ databases">
        <title>Sequencing the genomes of 1000 actinobacteria strains.</title>
        <authorList>
            <person name="Klenk H.-P."/>
        </authorList>
    </citation>
    <scope>NUCLEOTIDE SEQUENCE [LARGE SCALE GENOMIC DNA]</scope>
    <source>
        <strain evidence="4 5">DSM 44254</strain>
    </source>
</reference>
<keyword evidence="2" id="KW-0560">Oxidoreductase</keyword>
<accession>A0A3N1DAA9</accession>
<evidence type="ECO:0000313" key="5">
    <source>
        <dbReference type="Proteomes" id="UP000272400"/>
    </source>
</evidence>
<dbReference type="Pfam" id="PF00107">
    <property type="entry name" value="ADH_zinc_N"/>
    <property type="match status" value="1"/>
</dbReference>
<keyword evidence="1" id="KW-0521">NADP</keyword>
<protein>
    <submittedName>
        <fullName evidence="4">NADPH2:quinone reductase</fullName>
    </submittedName>
</protein>